<evidence type="ECO:0000313" key="1">
    <source>
        <dbReference type="EMBL" id="QPQ89577.1"/>
    </source>
</evidence>
<organism evidence="1 3">
    <name type="scientific">Burkholderia glumae</name>
    <name type="common">Pseudomonas glumae</name>
    <dbReference type="NCBI Taxonomy" id="337"/>
    <lineage>
        <taxon>Bacteria</taxon>
        <taxon>Pseudomonadati</taxon>
        <taxon>Pseudomonadota</taxon>
        <taxon>Betaproteobacteria</taxon>
        <taxon>Burkholderiales</taxon>
        <taxon>Burkholderiaceae</taxon>
        <taxon>Burkholderia</taxon>
    </lineage>
</organism>
<accession>A0AAP9XV39</accession>
<reference evidence="2" key="2">
    <citation type="submission" date="2022-06" db="EMBL/GenBank/DDBJ databases">
        <title>Draft genome sequence of Burkholderia glumae strain GR20004 isolated from rice panicle showing bacterial panicle blight.</title>
        <authorList>
            <person name="Choi S.Y."/>
            <person name="Lee Y.H."/>
        </authorList>
    </citation>
    <scope>NUCLEOTIDE SEQUENCE</scope>
    <source>
        <strain evidence="2">GR20004</strain>
    </source>
</reference>
<gene>
    <name evidence="1" type="ORF">I6H06_08025</name>
    <name evidence="2" type="ORF">NFI99_08665</name>
</gene>
<keyword evidence="4" id="KW-1185">Reference proteome</keyword>
<dbReference type="GeneID" id="45694296"/>
<dbReference type="EMBL" id="CP099583">
    <property type="protein sequence ID" value="USS42290.1"/>
    <property type="molecule type" value="Genomic_DNA"/>
</dbReference>
<dbReference type="AlphaFoldDB" id="A0AAP9XV39"/>
<dbReference type="Proteomes" id="UP001056386">
    <property type="component" value="Chromosome 2"/>
</dbReference>
<sequence length="105" mass="11027">MITNWNTILDDATRAARASLADAWDAVADSAPPHIAELTAAAQYIAEHEQELTGDEVQLLASQYRDALRNVLLAEPAIGAAAAHNAVAAVMRSLASVAPALVRLV</sequence>
<evidence type="ECO:0000313" key="3">
    <source>
        <dbReference type="Proteomes" id="UP000594892"/>
    </source>
</evidence>
<name>A0AAP9XV39_BURGL</name>
<dbReference type="EMBL" id="CP065600">
    <property type="protein sequence ID" value="QPQ89577.1"/>
    <property type="molecule type" value="Genomic_DNA"/>
</dbReference>
<evidence type="ECO:0000313" key="4">
    <source>
        <dbReference type="Proteomes" id="UP001056386"/>
    </source>
</evidence>
<reference evidence="1 3" key="1">
    <citation type="submission" date="2020-12" db="EMBL/GenBank/DDBJ databases">
        <title>FDA dAtabase for Regulatory Grade micrObial Sequences (FDA-ARGOS): Supporting development and validation of Infectious Disease Dx tests.</title>
        <authorList>
            <person name="Minogue T."/>
            <person name="Wolcott M."/>
            <person name="Wasieloski L."/>
            <person name="Aguilar W."/>
            <person name="Moore D."/>
            <person name="Jaissle J."/>
            <person name="Tallon L."/>
            <person name="Sadzewicz L."/>
            <person name="Zhao X."/>
            <person name="Boylan J."/>
            <person name="Ott S."/>
            <person name="Bowen H."/>
            <person name="Vavikolanu K."/>
            <person name="Mehta A."/>
            <person name="Aluvathingal J."/>
            <person name="Nadendla S."/>
            <person name="Yan Y."/>
            <person name="Sichtig H."/>
        </authorList>
    </citation>
    <scope>NUCLEOTIDE SEQUENCE [LARGE SCALE GENOMIC DNA]</scope>
    <source>
        <strain evidence="1 3">FDAARGOS_949</strain>
    </source>
</reference>
<evidence type="ECO:0000313" key="2">
    <source>
        <dbReference type="EMBL" id="USS42290.1"/>
    </source>
</evidence>
<dbReference type="RefSeq" id="WP_017433030.1">
    <property type="nucleotide sequence ID" value="NZ_CP021075.1"/>
</dbReference>
<dbReference type="Proteomes" id="UP000594892">
    <property type="component" value="Chromosome 1"/>
</dbReference>
<protein>
    <submittedName>
        <fullName evidence="1">Uncharacterized protein</fullName>
    </submittedName>
</protein>
<proteinExistence type="predicted"/>